<accession>A0ACC2FHU7</accession>
<dbReference type="Proteomes" id="UP001157502">
    <property type="component" value="Chromosome 27"/>
</dbReference>
<keyword evidence="2" id="KW-1185">Reference proteome</keyword>
<proteinExistence type="predicted"/>
<reference evidence="1" key="1">
    <citation type="submission" date="2021-05" db="EMBL/GenBank/DDBJ databases">
        <authorList>
            <person name="Pan Q."/>
            <person name="Jouanno E."/>
            <person name="Zahm M."/>
            <person name="Klopp C."/>
            <person name="Cabau C."/>
            <person name="Louis A."/>
            <person name="Berthelot C."/>
            <person name="Parey E."/>
            <person name="Roest Crollius H."/>
            <person name="Montfort J."/>
            <person name="Robinson-Rechavi M."/>
            <person name="Bouchez O."/>
            <person name="Lampietro C."/>
            <person name="Lopez Roques C."/>
            <person name="Donnadieu C."/>
            <person name="Postlethwait J."/>
            <person name="Bobe J."/>
            <person name="Dillon D."/>
            <person name="Chandos A."/>
            <person name="von Hippel F."/>
            <person name="Guiguen Y."/>
        </authorList>
    </citation>
    <scope>NUCLEOTIDE SEQUENCE</scope>
    <source>
        <strain evidence="1">YG-Jan2019</strain>
    </source>
</reference>
<organism evidence="1 2">
    <name type="scientific">Dallia pectoralis</name>
    <name type="common">Alaska blackfish</name>
    <dbReference type="NCBI Taxonomy" id="75939"/>
    <lineage>
        <taxon>Eukaryota</taxon>
        <taxon>Metazoa</taxon>
        <taxon>Chordata</taxon>
        <taxon>Craniata</taxon>
        <taxon>Vertebrata</taxon>
        <taxon>Euteleostomi</taxon>
        <taxon>Actinopterygii</taxon>
        <taxon>Neopterygii</taxon>
        <taxon>Teleostei</taxon>
        <taxon>Protacanthopterygii</taxon>
        <taxon>Esociformes</taxon>
        <taxon>Umbridae</taxon>
        <taxon>Dallia</taxon>
    </lineage>
</organism>
<sequence>MFSIVSQGRTSNGHTEQRLPDPNFREADIEPPHLPAHAVLAGVPTLFPMKWRRLPPAPGSQGGIVRGVRRQVEPFVKWNTGNCPATA</sequence>
<dbReference type="EMBL" id="CM055754">
    <property type="protein sequence ID" value="KAJ7990888.1"/>
    <property type="molecule type" value="Genomic_DNA"/>
</dbReference>
<protein>
    <submittedName>
        <fullName evidence="1">Uncharacterized protein</fullName>
    </submittedName>
</protein>
<gene>
    <name evidence="1" type="ORF">DPEC_G00291570</name>
</gene>
<evidence type="ECO:0000313" key="2">
    <source>
        <dbReference type="Proteomes" id="UP001157502"/>
    </source>
</evidence>
<name>A0ACC2FHU7_DALPE</name>
<evidence type="ECO:0000313" key="1">
    <source>
        <dbReference type="EMBL" id="KAJ7990888.1"/>
    </source>
</evidence>
<comment type="caution">
    <text evidence="1">The sequence shown here is derived from an EMBL/GenBank/DDBJ whole genome shotgun (WGS) entry which is preliminary data.</text>
</comment>